<dbReference type="EC" id="7.1.1.2" evidence="3 16"/>
<keyword evidence="5 16" id="KW-0813">Transport</keyword>
<evidence type="ECO:0000256" key="11">
    <source>
        <dbReference type="ARBA" id="ARBA00023027"/>
    </source>
</evidence>
<evidence type="ECO:0000256" key="16">
    <source>
        <dbReference type="RuleBase" id="RU003297"/>
    </source>
</evidence>
<evidence type="ECO:0000256" key="10">
    <source>
        <dbReference type="ARBA" id="ARBA00022989"/>
    </source>
</evidence>
<dbReference type="EMBL" id="OR215045">
    <property type="protein sequence ID" value="WKY96615.1"/>
    <property type="molecule type" value="Genomic_DNA"/>
</dbReference>
<dbReference type="GO" id="GO:0031966">
    <property type="term" value="C:mitochondrial membrane"/>
    <property type="evidence" value="ECO:0007669"/>
    <property type="project" value="UniProtKB-SubCell"/>
</dbReference>
<keyword evidence="8" id="KW-1278">Translocase</keyword>
<dbReference type="InterPro" id="IPR003918">
    <property type="entry name" value="NADH_UbQ_OxRdtase"/>
</dbReference>
<evidence type="ECO:0000256" key="13">
    <source>
        <dbReference type="ARBA" id="ARBA00023128"/>
    </source>
</evidence>
<dbReference type="GO" id="GO:0003954">
    <property type="term" value="F:NADH dehydrogenase activity"/>
    <property type="evidence" value="ECO:0007669"/>
    <property type="project" value="TreeGrafter"/>
</dbReference>
<proteinExistence type="inferred from homology"/>
<dbReference type="InterPro" id="IPR001750">
    <property type="entry name" value="ND/Mrp_TM"/>
</dbReference>
<keyword evidence="14 16" id="KW-0472">Membrane</keyword>
<comment type="catalytic activity">
    <reaction evidence="15 16">
        <text>a ubiquinone + NADH + 5 H(+)(in) = a ubiquinol + NAD(+) + 4 H(+)(out)</text>
        <dbReference type="Rhea" id="RHEA:29091"/>
        <dbReference type="Rhea" id="RHEA-COMP:9565"/>
        <dbReference type="Rhea" id="RHEA-COMP:9566"/>
        <dbReference type="ChEBI" id="CHEBI:15378"/>
        <dbReference type="ChEBI" id="CHEBI:16389"/>
        <dbReference type="ChEBI" id="CHEBI:17976"/>
        <dbReference type="ChEBI" id="CHEBI:57540"/>
        <dbReference type="ChEBI" id="CHEBI:57945"/>
        <dbReference type="EC" id="7.1.1.2"/>
    </reaction>
</comment>
<evidence type="ECO:0000256" key="5">
    <source>
        <dbReference type="ARBA" id="ARBA00022448"/>
    </source>
</evidence>
<keyword evidence="6 16" id="KW-0679">Respiratory chain</keyword>
<feature type="transmembrane region" description="Helical" evidence="16">
    <location>
        <begin position="202"/>
        <end position="221"/>
    </location>
</feature>
<comment type="similarity">
    <text evidence="2 16">Belongs to the complex I subunit 4 family.</text>
</comment>
<organism evidence="18">
    <name type="scientific">Longicollum sp.</name>
    <name type="common">in: thorny-headed worms</name>
    <dbReference type="NCBI Taxonomy" id="3073164"/>
    <lineage>
        <taxon>Eukaryota</taxon>
        <taxon>Metazoa</taxon>
        <taxon>Spiralia</taxon>
        <taxon>Lophotrochozoa</taxon>
        <taxon>Acanthocephala</taxon>
        <taxon>Palaeacanthocephala</taxon>
        <taxon>Echinorhynchida</taxon>
        <taxon>Pomphorhynchidae</taxon>
        <taxon>Longicollum</taxon>
    </lineage>
</organism>
<keyword evidence="11 16" id="KW-0520">NAD</keyword>
<evidence type="ECO:0000256" key="4">
    <source>
        <dbReference type="ARBA" id="ARBA00021006"/>
    </source>
</evidence>
<dbReference type="PANTHER" id="PTHR43507">
    <property type="entry name" value="NADH-UBIQUINONE OXIDOREDUCTASE CHAIN 4"/>
    <property type="match status" value="1"/>
</dbReference>
<evidence type="ECO:0000256" key="2">
    <source>
        <dbReference type="ARBA" id="ARBA00009025"/>
    </source>
</evidence>
<feature type="transmembrane region" description="Helical" evidence="16">
    <location>
        <begin position="162"/>
        <end position="181"/>
    </location>
</feature>
<keyword evidence="10 16" id="KW-1133">Transmembrane helix</keyword>
<keyword evidence="12 16" id="KW-0830">Ubiquinone</keyword>
<evidence type="ECO:0000313" key="18">
    <source>
        <dbReference type="EMBL" id="WKY96615.1"/>
    </source>
</evidence>
<dbReference type="Pfam" id="PF00361">
    <property type="entry name" value="Proton_antipo_M"/>
    <property type="match status" value="1"/>
</dbReference>
<feature type="transmembrane region" description="Helical" evidence="16">
    <location>
        <begin position="359"/>
        <end position="384"/>
    </location>
</feature>
<feature type="transmembrane region" description="Helical" evidence="16">
    <location>
        <begin position="104"/>
        <end position="120"/>
    </location>
</feature>
<keyword evidence="7 16" id="KW-0812">Transmembrane</keyword>
<evidence type="ECO:0000256" key="3">
    <source>
        <dbReference type="ARBA" id="ARBA00012944"/>
    </source>
</evidence>
<evidence type="ECO:0000256" key="14">
    <source>
        <dbReference type="ARBA" id="ARBA00023136"/>
    </source>
</evidence>
<keyword evidence="9 16" id="KW-0249">Electron transport</keyword>
<protein>
    <recommendedName>
        <fullName evidence="4 16">NADH-ubiquinone oxidoreductase chain 4</fullName>
        <ecNumber evidence="3 16">7.1.1.2</ecNumber>
    </recommendedName>
</protein>
<dbReference type="PRINTS" id="PR01437">
    <property type="entry name" value="NUOXDRDTASE4"/>
</dbReference>
<evidence type="ECO:0000256" key="7">
    <source>
        <dbReference type="ARBA" id="ARBA00022692"/>
    </source>
</evidence>
<feature type="domain" description="NADH:quinone oxidoreductase/Mrp antiporter transmembrane" evidence="17">
    <location>
        <begin position="94"/>
        <end position="373"/>
    </location>
</feature>
<dbReference type="GO" id="GO:0008137">
    <property type="term" value="F:NADH dehydrogenase (ubiquinone) activity"/>
    <property type="evidence" value="ECO:0007669"/>
    <property type="project" value="UniProtKB-UniRule"/>
</dbReference>
<evidence type="ECO:0000259" key="17">
    <source>
        <dbReference type="Pfam" id="PF00361"/>
    </source>
</evidence>
<evidence type="ECO:0000256" key="8">
    <source>
        <dbReference type="ARBA" id="ARBA00022967"/>
    </source>
</evidence>
<comment type="function">
    <text evidence="16">Core subunit of the mitochondrial membrane respiratory chain NADH dehydrogenase (Complex I) which catalyzes electron transfer from NADH through the respiratory chain, using ubiquinone as an electron acceptor. Essential for the catalytic activity and assembly of complex I.</text>
</comment>
<feature type="transmembrane region" description="Helical" evidence="16">
    <location>
        <begin position="12"/>
        <end position="32"/>
    </location>
</feature>
<feature type="transmembrane region" description="Helical" evidence="16">
    <location>
        <begin position="227"/>
        <end position="252"/>
    </location>
</feature>
<gene>
    <name evidence="18" type="primary">nad4</name>
</gene>
<sequence>MMGGLLKFYEWTQLAISVGLLGVIFGVLGAVSDMGVYGVGFSEVGGFSVLLVLLVGLTVIGVMMGVDSGLGLMGQGFSLLLMAVLMVGFFIFDSWLWFYVSYEGVLVPLLVVVVVWGVYYERVGSCLYLILYTALFSVPLLVMVLLGLSSGLVVWLHDSGGLVLSGVGGGLVCILLGAMLVKVPVYGLHMWLPKVHVEAPTWGSMVLAGVVIKLGGYGMGVMEEAGLGGWVVLLIGVWAVVGGCISGLYCLMVGDVKSMVAYSSVVHMALLIWLLGFMSSGVWWGVLVVVVVHGLVSMAMFSFVGGCSESKGSRSVVVLKGVVSMLSFSGALFMLMVVWNMGFPLSAGVVGEVQGFYYMMMLGAVGVVMMGVYMVVGCLFSLWLGVMLSGGLVGEVSLKSGASSLVEAAYLVGSAMVLLGVVMFI</sequence>
<comment type="subcellular location">
    <subcellularLocation>
        <location evidence="1 16">Mitochondrion membrane</location>
        <topology evidence="1 16">Multi-pass membrane protein</topology>
    </subcellularLocation>
</comment>
<feature type="transmembrane region" description="Helical" evidence="16">
    <location>
        <begin position="259"/>
        <end position="276"/>
    </location>
</feature>
<feature type="transmembrane region" description="Helical" evidence="16">
    <location>
        <begin position="127"/>
        <end position="156"/>
    </location>
</feature>
<name>A0AA49K4Y4_9BILA</name>
<dbReference type="GO" id="GO:0015990">
    <property type="term" value="P:electron transport coupled proton transport"/>
    <property type="evidence" value="ECO:0007669"/>
    <property type="project" value="TreeGrafter"/>
</dbReference>
<keyword evidence="13 16" id="KW-0496">Mitochondrion</keyword>
<reference evidence="18" key="1">
    <citation type="submission" date="2023-06" db="EMBL/GenBank/DDBJ databases">
        <title>COMPLETE SEQUENCE AND GENE ORGANIZATION OF THE MITOCHONDRIAL GENOME OF Longicollum sp.</title>
        <authorList>
            <person name="Ren Z."/>
            <person name="Fu P."/>
        </authorList>
    </citation>
    <scope>NUCLEOTIDE SEQUENCE</scope>
</reference>
<feature type="transmembrane region" description="Helical" evidence="16">
    <location>
        <begin position="44"/>
        <end position="66"/>
    </location>
</feature>
<feature type="transmembrane region" description="Helical" evidence="16">
    <location>
        <begin position="282"/>
        <end position="305"/>
    </location>
</feature>
<geneLocation type="mitochondrion" evidence="18"/>
<feature type="transmembrane region" description="Helical" evidence="16">
    <location>
        <begin position="317"/>
        <end position="339"/>
    </location>
</feature>
<dbReference type="GO" id="GO:0048039">
    <property type="term" value="F:ubiquinone binding"/>
    <property type="evidence" value="ECO:0007669"/>
    <property type="project" value="TreeGrafter"/>
</dbReference>
<feature type="transmembrane region" description="Helical" evidence="16">
    <location>
        <begin position="405"/>
        <end position="424"/>
    </location>
</feature>
<evidence type="ECO:0000256" key="6">
    <source>
        <dbReference type="ARBA" id="ARBA00022660"/>
    </source>
</evidence>
<evidence type="ECO:0000256" key="1">
    <source>
        <dbReference type="ARBA" id="ARBA00004225"/>
    </source>
</evidence>
<feature type="transmembrane region" description="Helical" evidence="16">
    <location>
        <begin position="78"/>
        <end position="98"/>
    </location>
</feature>
<evidence type="ECO:0000256" key="15">
    <source>
        <dbReference type="ARBA" id="ARBA00049551"/>
    </source>
</evidence>
<accession>A0AA49K4Y4</accession>
<evidence type="ECO:0000256" key="12">
    <source>
        <dbReference type="ARBA" id="ARBA00023075"/>
    </source>
</evidence>
<dbReference type="PANTHER" id="PTHR43507:SF20">
    <property type="entry name" value="NADH-UBIQUINONE OXIDOREDUCTASE CHAIN 4"/>
    <property type="match status" value="1"/>
</dbReference>
<dbReference type="GO" id="GO:0042773">
    <property type="term" value="P:ATP synthesis coupled electron transport"/>
    <property type="evidence" value="ECO:0007669"/>
    <property type="project" value="InterPro"/>
</dbReference>
<evidence type="ECO:0000256" key="9">
    <source>
        <dbReference type="ARBA" id="ARBA00022982"/>
    </source>
</evidence>
<dbReference type="AlphaFoldDB" id="A0AA49K4Y4"/>